<evidence type="ECO:0000313" key="2">
    <source>
        <dbReference type="EMBL" id="PQA87446.1"/>
    </source>
</evidence>
<dbReference type="Proteomes" id="UP000239504">
    <property type="component" value="Unassembled WGS sequence"/>
</dbReference>
<evidence type="ECO:0000313" key="3">
    <source>
        <dbReference type="Proteomes" id="UP000239504"/>
    </source>
</evidence>
<accession>A0A2S7K4P5</accession>
<feature type="compositionally biased region" description="Low complexity" evidence="1">
    <location>
        <begin position="77"/>
        <end position="86"/>
    </location>
</feature>
<keyword evidence="3" id="KW-1185">Reference proteome</keyword>
<feature type="compositionally biased region" description="Basic and acidic residues" evidence="1">
    <location>
        <begin position="52"/>
        <end position="63"/>
    </location>
</feature>
<reference evidence="2 3" key="1">
    <citation type="submission" date="2017-12" db="EMBL/GenBank/DDBJ databases">
        <authorList>
            <person name="Hurst M.R.H."/>
        </authorList>
    </citation>
    <scope>NUCLEOTIDE SEQUENCE [LARGE SCALE GENOMIC DNA]</scope>
    <source>
        <strain evidence="2 3">SY-3-19</strain>
    </source>
</reference>
<dbReference type="AlphaFoldDB" id="A0A2S7K4P5"/>
<comment type="caution">
    <text evidence="2">The sequence shown here is derived from an EMBL/GenBank/DDBJ whole genome shotgun (WGS) entry which is preliminary data.</text>
</comment>
<gene>
    <name evidence="2" type="ORF">CW354_11615</name>
</gene>
<proteinExistence type="predicted"/>
<protein>
    <submittedName>
        <fullName evidence="2">Uncharacterized protein</fullName>
    </submittedName>
</protein>
<evidence type="ECO:0000256" key="1">
    <source>
        <dbReference type="SAM" id="MobiDB-lite"/>
    </source>
</evidence>
<dbReference type="EMBL" id="PJCH01000007">
    <property type="protein sequence ID" value="PQA87446.1"/>
    <property type="molecule type" value="Genomic_DNA"/>
</dbReference>
<dbReference type="RefSeq" id="WP_104830263.1">
    <property type="nucleotide sequence ID" value="NZ_PJCH01000007.1"/>
</dbReference>
<organism evidence="2 3">
    <name type="scientific">Hyphococcus luteus</name>
    <dbReference type="NCBI Taxonomy" id="2058213"/>
    <lineage>
        <taxon>Bacteria</taxon>
        <taxon>Pseudomonadati</taxon>
        <taxon>Pseudomonadota</taxon>
        <taxon>Alphaproteobacteria</taxon>
        <taxon>Parvularculales</taxon>
        <taxon>Parvularculaceae</taxon>
        <taxon>Hyphococcus</taxon>
    </lineage>
</organism>
<name>A0A2S7K4P5_9PROT</name>
<feature type="region of interest" description="Disordered" evidence="1">
    <location>
        <begin position="1"/>
        <end position="100"/>
    </location>
</feature>
<feature type="compositionally biased region" description="Low complexity" evidence="1">
    <location>
        <begin position="12"/>
        <end position="24"/>
    </location>
</feature>
<sequence length="186" mass="19708">MAYVGSAQGSGRATAGAVTPVRAAAADRKAPDPLNPEESAPRENKPAGSAETDSKRTTDRETPKQPASDPHAEAAARRAAQNSPADTGPEPLTPPEKRAEDIKALKKLESQALYSGPPTIRERAVAQLAHAFLIREEAALRAHELEESWKESQRQDAARFLAAQAAAAYRQLDGFSGAPSDAALIH</sequence>